<dbReference type="InterPro" id="IPR011078">
    <property type="entry name" value="PyrdxlP_homeostasis"/>
</dbReference>
<dbReference type="InterPro" id="IPR029066">
    <property type="entry name" value="PLP-binding_barrel"/>
</dbReference>
<dbReference type="Gene3D" id="3.20.20.10">
    <property type="entry name" value="Alanine racemase"/>
    <property type="match status" value="1"/>
</dbReference>
<feature type="domain" description="Alanine racemase N-terminal" evidence="2">
    <location>
        <begin position="49"/>
        <end position="224"/>
    </location>
</feature>
<keyword evidence="1" id="KW-0663">Pyridoxal phosphate</keyword>
<dbReference type="InterPro" id="IPR001608">
    <property type="entry name" value="Ala_racemase_N"/>
</dbReference>
<dbReference type="PIRSF" id="PIRSF004848">
    <property type="entry name" value="YBL036c_PLPDEIII"/>
    <property type="match status" value="1"/>
</dbReference>
<dbReference type="CDD" id="cd00635">
    <property type="entry name" value="PLPDE_III_YBL036c_like"/>
    <property type="match status" value="1"/>
</dbReference>
<evidence type="ECO:0000259" key="2">
    <source>
        <dbReference type="Pfam" id="PF01168"/>
    </source>
</evidence>
<dbReference type="PANTHER" id="PTHR10146">
    <property type="entry name" value="PROLINE SYNTHETASE CO-TRANSCRIBED BACTERIAL HOMOLOG PROTEIN"/>
    <property type="match status" value="1"/>
</dbReference>
<organism evidence="3">
    <name type="scientific">freshwater metagenome</name>
    <dbReference type="NCBI Taxonomy" id="449393"/>
    <lineage>
        <taxon>unclassified sequences</taxon>
        <taxon>metagenomes</taxon>
        <taxon>ecological metagenomes</taxon>
    </lineage>
</organism>
<dbReference type="NCBIfam" id="TIGR00044">
    <property type="entry name" value="YggS family pyridoxal phosphate-dependent enzyme"/>
    <property type="match status" value="1"/>
</dbReference>
<dbReference type="HAMAP" id="MF_02087">
    <property type="entry name" value="PLP_homeostasis"/>
    <property type="match status" value="1"/>
</dbReference>
<dbReference type="EMBL" id="CAFBNG010000015">
    <property type="protein sequence ID" value="CAB4932560.1"/>
    <property type="molecule type" value="Genomic_DNA"/>
</dbReference>
<evidence type="ECO:0000313" key="3">
    <source>
        <dbReference type="EMBL" id="CAB4932560.1"/>
    </source>
</evidence>
<reference evidence="3" key="1">
    <citation type="submission" date="2020-05" db="EMBL/GenBank/DDBJ databases">
        <authorList>
            <person name="Chiriac C."/>
            <person name="Salcher M."/>
            <person name="Ghai R."/>
            <person name="Kavagutti S V."/>
        </authorList>
    </citation>
    <scope>NUCLEOTIDE SEQUENCE</scope>
</reference>
<sequence>MSIVARTQELEANLALVEERIIAAAVQAGRDRSEITLICVTKNFPASDANILAALGQRNFGENRDREGAEKSELVKGTWHFQGQIQSNKIKSIAQWADVVHSIDSQEQIESFAWRRAKERTLGVFLQLSLDGTEGRGGIAAKELAGLGRLVAASPTLELLGLMCVPPVSRDPDGAMAEIAAVHKAFLTDFPSATSLSMGMSNDFESAIRHGATHIRIGTSILGSRSPHE</sequence>
<dbReference type="GO" id="GO:0030170">
    <property type="term" value="F:pyridoxal phosphate binding"/>
    <property type="evidence" value="ECO:0007669"/>
    <property type="project" value="InterPro"/>
</dbReference>
<dbReference type="SUPFAM" id="SSF51419">
    <property type="entry name" value="PLP-binding barrel"/>
    <property type="match status" value="1"/>
</dbReference>
<gene>
    <name evidence="3" type="ORF">UFOPK3774_00149</name>
</gene>
<evidence type="ECO:0000256" key="1">
    <source>
        <dbReference type="ARBA" id="ARBA00022898"/>
    </source>
</evidence>
<dbReference type="Pfam" id="PF01168">
    <property type="entry name" value="Ala_racemase_N"/>
    <property type="match status" value="1"/>
</dbReference>
<proteinExistence type="inferred from homology"/>
<protein>
    <submittedName>
        <fullName evidence="3">Unannotated protein</fullName>
    </submittedName>
</protein>
<dbReference type="PANTHER" id="PTHR10146:SF14">
    <property type="entry name" value="PYRIDOXAL PHOSPHATE HOMEOSTASIS PROTEIN"/>
    <property type="match status" value="1"/>
</dbReference>
<accession>A0A6J7INY3</accession>
<name>A0A6J7INY3_9ZZZZ</name>
<dbReference type="AlphaFoldDB" id="A0A6J7INY3"/>